<proteinExistence type="predicted"/>
<dbReference type="EMBL" id="JOKQ01000010">
    <property type="protein sequence ID" value="KHN69040.1"/>
    <property type="molecule type" value="Genomic_DNA"/>
</dbReference>
<name>A0A0B2UJ76_9MICR</name>
<comment type="caution">
    <text evidence="2">The sequence shown here is derived from an EMBL/GenBank/DDBJ whole genome shotgun (WGS) entry which is preliminary data.</text>
</comment>
<dbReference type="Gene3D" id="1.10.1300.10">
    <property type="entry name" value="3'5'-cyclic nucleotide phosphodiesterase, catalytic domain"/>
    <property type="match status" value="1"/>
</dbReference>
<dbReference type="AlphaFoldDB" id="A0A0B2UJ76"/>
<keyword evidence="3" id="KW-1185">Reference proteome</keyword>
<organism evidence="2 3">
    <name type="scientific">Ordospora colligata OC4</name>
    <dbReference type="NCBI Taxonomy" id="1354746"/>
    <lineage>
        <taxon>Eukaryota</taxon>
        <taxon>Fungi</taxon>
        <taxon>Fungi incertae sedis</taxon>
        <taxon>Microsporidia</taxon>
        <taxon>Ordosporidae</taxon>
        <taxon>Ordospora</taxon>
    </lineage>
</organism>
<dbReference type="GO" id="GO:0004114">
    <property type="term" value="F:3',5'-cyclic-nucleotide phosphodiesterase activity"/>
    <property type="evidence" value="ECO:0007669"/>
    <property type="project" value="InterPro"/>
</dbReference>
<sequence>MYVIDEEVGSVCDVAAEIVLNRADVVKHQMSKSNTIDEFSHYLFHADKVTLSTGIMLGRKMIMSDRRVSIEEKVLDEFFGSALLYSLPQMYHNIDHLVNTLCFGGFMLREIEKRDETCIWQRTCFMISLCLHDIGHPGEPSRNGIGMLCNAYGCGEETMSFEEIHATISNRVVNEYKKELFGEMKGADTDECVKLVRRLIFATDLRMNKEVIDEFDLKYIVNGEEGRIRNGKRREVGEIELKMIMKLADLSACYKDYVIFDKNSELFWSEVWDVERYSRGVNEIHEDINLLEKISIPLIDSFSMVFEEFRMLCYRARQNLEKHKKYYDGLKVSMEMF</sequence>
<dbReference type="RefSeq" id="XP_014563082.1">
    <property type="nucleotide sequence ID" value="XM_014707596.1"/>
</dbReference>
<dbReference type="InParanoid" id="A0A0B2UJ76"/>
<dbReference type="Pfam" id="PF00233">
    <property type="entry name" value="PDEase_I"/>
    <property type="match status" value="1"/>
</dbReference>
<gene>
    <name evidence="2" type="ORF">M896_100240</name>
</gene>
<dbReference type="SUPFAM" id="SSF109604">
    <property type="entry name" value="HD-domain/PDEase-like"/>
    <property type="match status" value="1"/>
</dbReference>
<dbReference type="Proteomes" id="UP000031056">
    <property type="component" value="Unassembled WGS sequence"/>
</dbReference>
<reference evidence="2 3" key="1">
    <citation type="journal article" date="2014" name="MBio">
        <title>The Ordospora colligata genome; evolution of extreme reduction in microsporidia and host-to-parasite horizontal gene transfer.</title>
        <authorList>
            <person name="Pombert J.-F."/>
            <person name="Haag K.L."/>
            <person name="Beidas S."/>
            <person name="Ebert D."/>
            <person name="Keeling P.J."/>
        </authorList>
    </citation>
    <scope>NUCLEOTIDE SEQUENCE [LARGE SCALE GENOMIC DNA]</scope>
    <source>
        <strain evidence="2 3">OC4</strain>
    </source>
</reference>
<dbReference type="GeneID" id="26262434"/>
<dbReference type="HOGENOM" id="CLU_824126_0_0_1"/>
<dbReference type="GO" id="GO:0007165">
    <property type="term" value="P:signal transduction"/>
    <property type="evidence" value="ECO:0007669"/>
    <property type="project" value="InterPro"/>
</dbReference>
<evidence type="ECO:0000313" key="2">
    <source>
        <dbReference type="EMBL" id="KHN69040.1"/>
    </source>
</evidence>
<dbReference type="OrthoDB" id="295473at2759"/>
<feature type="domain" description="PDEase" evidence="1">
    <location>
        <begin position="91"/>
        <end position="274"/>
    </location>
</feature>
<protein>
    <recommendedName>
        <fullName evidence="1">PDEase domain-containing protein</fullName>
    </recommendedName>
</protein>
<dbReference type="VEuPathDB" id="MicrosporidiaDB:M896_100240"/>
<evidence type="ECO:0000313" key="3">
    <source>
        <dbReference type="Proteomes" id="UP000031056"/>
    </source>
</evidence>
<dbReference type="InterPro" id="IPR036971">
    <property type="entry name" value="PDEase_catalytic_dom_sf"/>
</dbReference>
<dbReference type="InterPro" id="IPR002073">
    <property type="entry name" value="PDEase_catalytic_dom"/>
</dbReference>
<evidence type="ECO:0000259" key="1">
    <source>
        <dbReference type="Pfam" id="PF00233"/>
    </source>
</evidence>
<accession>A0A0B2UJ76</accession>